<reference evidence="2 3" key="1">
    <citation type="journal article" date="2016" name="BMC Genomics">
        <title>Comparative genomics reveals Cyclospora cayetanensis possesses coccidia-like metabolism and invasion components but unique surface antigens.</title>
        <authorList>
            <person name="Liu S."/>
            <person name="Wang L."/>
            <person name="Zheng H."/>
            <person name="Xu Z."/>
            <person name="Roellig D.M."/>
            <person name="Li N."/>
            <person name="Frace M.A."/>
            <person name="Tang K."/>
            <person name="Arrowood M.J."/>
            <person name="Moss D.M."/>
            <person name="Zhang L."/>
            <person name="Feng Y."/>
            <person name="Xiao L."/>
        </authorList>
    </citation>
    <scope>NUCLEOTIDE SEQUENCE [LARGE SCALE GENOMIC DNA]</scope>
    <source>
        <strain evidence="2 3">CHN_HEN01</strain>
    </source>
</reference>
<organism evidence="2 3">
    <name type="scientific">Cyclospora cayetanensis</name>
    <dbReference type="NCBI Taxonomy" id="88456"/>
    <lineage>
        <taxon>Eukaryota</taxon>
        <taxon>Sar</taxon>
        <taxon>Alveolata</taxon>
        <taxon>Apicomplexa</taxon>
        <taxon>Conoidasida</taxon>
        <taxon>Coccidia</taxon>
        <taxon>Eucoccidiorida</taxon>
        <taxon>Eimeriorina</taxon>
        <taxon>Eimeriidae</taxon>
        <taxon>Cyclospora</taxon>
    </lineage>
</organism>
<dbReference type="AlphaFoldDB" id="A0A1D3CW97"/>
<dbReference type="VEuPathDB" id="ToxoDB:cyc_02020"/>
<proteinExistence type="predicted"/>
<protein>
    <submittedName>
        <fullName evidence="2">Uncharacterized protein</fullName>
    </submittedName>
</protein>
<keyword evidence="3" id="KW-1185">Reference proteome</keyword>
<dbReference type="InParanoid" id="A0A1D3CW97"/>
<dbReference type="Proteomes" id="UP000095192">
    <property type="component" value="Unassembled WGS sequence"/>
</dbReference>
<evidence type="ECO:0000256" key="1">
    <source>
        <dbReference type="SAM" id="MobiDB-lite"/>
    </source>
</evidence>
<name>A0A1D3CW97_9EIME</name>
<gene>
    <name evidence="2" type="ORF">cyc_02020</name>
</gene>
<evidence type="ECO:0000313" key="3">
    <source>
        <dbReference type="Proteomes" id="UP000095192"/>
    </source>
</evidence>
<feature type="compositionally biased region" description="Basic and acidic residues" evidence="1">
    <location>
        <begin position="78"/>
        <end position="92"/>
    </location>
</feature>
<evidence type="ECO:0000313" key="2">
    <source>
        <dbReference type="EMBL" id="OEH75466.1"/>
    </source>
</evidence>
<sequence>MQLACVQWPRLCKVAQQQPQQIKHNLRKEVAEGDCPALFARDCREGTLRSMMPLPLPTSFGAGSLPPSRGSSTTAAAQEKKGAFSRQCDDVC</sequence>
<comment type="caution">
    <text evidence="2">The sequence shown here is derived from an EMBL/GenBank/DDBJ whole genome shotgun (WGS) entry which is preliminary data.</text>
</comment>
<feature type="region of interest" description="Disordered" evidence="1">
    <location>
        <begin position="54"/>
        <end position="92"/>
    </location>
</feature>
<accession>A0A1D3CW97</accession>
<dbReference type="EMBL" id="JROU02001717">
    <property type="protein sequence ID" value="OEH75466.1"/>
    <property type="molecule type" value="Genomic_DNA"/>
</dbReference>